<gene>
    <name evidence="2" type="ORF">PUN28_010585</name>
</gene>
<evidence type="ECO:0000256" key="1">
    <source>
        <dbReference type="SAM" id="Phobius"/>
    </source>
</evidence>
<accession>A0AAW2FLR0</accession>
<feature type="transmembrane region" description="Helical" evidence="1">
    <location>
        <begin position="67"/>
        <end position="86"/>
    </location>
</feature>
<evidence type="ECO:0000313" key="3">
    <source>
        <dbReference type="Proteomes" id="UP001430953"/>
    </source>
</evidence>
<dbReference type="EMBL" id="JADYXP020000010">
    <property type="protein sequence ID" value="KAL0115102.1"/>
    <property type="molecule type" value="Genomic_DNA"/>
</dbReference>
<name>A0AAW2FLR0_9HYME</name>
<proteinExistence type="predicted"/>
<keyword evidence="3" id="KW-1185">Reference proteome</keyword>
<reference evidence="2 3" key="1">
    <citation type="submission" date="2023-03" db="EMBL/GenBank/DDBJ databases">
        <title>High recombination rates correlate with genetic variation in Cardiocondyla obscurior ants.</title>
        <authorList>
            <person name="Errbii M."/>
        </authorList>
    </citation>
    <scope>NUCLEOTIDE SEQUENCE [LARGE SCALE GENOMIC DNA]</scope>
    <source>
        <strain evidence="2">Alpha-2009</strain>
        <tissue evidence="2">Whole body</tissue>
    </source>
</reference>
<keyword evidence="1" id="KW-1133">Transmembrane helix</keyword>
<keyword evidence="1" id="KW-0812">Transmembrane</keyword>
<evidence type="ECO:0000313" key="2">
    <source>
        <dbReference type="EMBL" id="KAL0115102.1"/>
    </source>
</evidence>
<dbReference type="Proteomes" id="UP001430953">
    <property type="component" value="Unassembled WGS sequence"/>
</dbReference>
<keyword evidence="1" id="KW-0472">Membrane</keyword>
<sequence>MYCIIFSYIIRNITHSRTARKQIGNSSEEQKQTESYTGFSWLSVTNLFNNVNSGNYRIVCIFRSCSLTYNAVSLSSLFFLLFFILTRQMYLSQSNRNNSIPIFNSILFSRFS</sequence>
<comment type="caution">
    <text evidence="2">The sequence shown here is derived from an EMBL/GenBank/DDBJ whole genome shotgun (WGS) entry which is preliminary data.</text>
</comment>
<dbReference type="AlphaFoldDB" id="A0AAW2FLR0"/>
<protein>
    <submittedName>
        <fullName evidence="2">Uncharacterized protein</fullName>
    </submittedName>
</protein>
<organism evidence="2 3">
    <name type="scientific">Cardiocondyla obscurior</name>
    <dbReference type="NCBI Taxonomy" id="286306"/>
    <lineage>
        <taxon>Eukaryota</taxon>
        <taxon>Metazoa</taxon>
        <taxon>Ecdysozoa</taxon>
        <taxon>Arthropoda</taxon>
        <taxon>Hexapoda</taxon>
        <taxon>Insecta</taxon>
        <taxon>Pterygota</taxon>
        <taxon>Neoptera</taxon>
        <taxon>Endopterygota</taxon>
        <taxon>Hymenoptera</taxon>
        <taxon>Apocrita</taxon>
        <taxon>Aculeata</taxon>
        <taxon>Formicoidea</taxon>
        <taxon>Formicidae</taxon>
        <taxon>Myrmicinae</taxon>
        <taxon>Cardiocondyla</taxon>
    </lineage>
</organism>